<dbReference type="EnsemblMetazoa" id="CLYHEMT024510.1">
    <property type="protein sequence ID" value="CLYHEMP024510.1"/>
    <property type="gene ID" value="CLYHEMG024510"/>
</dbReference>
<evidence type="ECO:0000313" key="3">
    <source>
        <dbReference type="Proteomes" id="UP000594262"/>
    </source>
</evidence>
<name>A0A7M5XJ73_9CNID</name>
<evidence type="ECO:0000313" key="2">
    <source>
        <dbReference type="EnsemblMetazoa" id="CLYHEMP024510.1"/>
    </source>
</evidence>
<dbReference type="AlphaFoldDB" id="A0A7M5XJ73"/>
<dbReference type="Proteomes" id="UP000594262">
    <property type="component" value="Unplaced"/>
</dbReference>
<accession>A0A7M5XJ73</accession>
<dbReference type="OrthoDB" id="6034870at2759"/>
<feature type="region of interest" description="Disordered" evidence="1">
    <location>
        <begin position="644"/>
        <end position="676"/>
    </location>
</feature>
<sequence length="1007" mass="115517">MKKLEETVHSVGERISERLIEEYGTDTPVVPYVQNSKQRWGIYCPVRQCTKKEHSRDIWSHLSKKHKGYTEESAKLLQSKIEQNFKHVTLIIKKNTVAPDVCPICHKAKGDITQHLKNYHKLNPEDLMDKRDESRSLRTAPQFIDCTKSTRKTSRQFNFIPARANQFKREENFRHTYDFESNSCAQDILDDFKLWLQTCNGKSSTAAQAIHNSVDYIWKTIDPSMSTRGSKIALYDVDKLEDDFFNPMLAIAVAQSKKPKNEQTPHLTAGTLSGKLDSLVALCAYSRLKFVYIGMSSHERELILLKVKEFKNRTKKPILQRIQLMKSWKHATLITPQDLHQWGHSEHVQGVIEFLAKISYSSNPKMGKVTIAQACDVRNYLMININIINGTRASNLMNISLEDIANAAPTTPGDGFCGFEFKSSKYKTCIVYGDKVMWVNRELYDFINGYIEFIRPLIAPADSKLLFTSSSKRAKVQQNEEEEEKDPGLMEHAMISSAFSRSFQKADVFQSSDNTRVSPSRLRCAACTELVGVDGENSDNVALHYMKHRPGTSRKYYTAYWENREALRISMKCYSKFLPSKETERIVADRNRMLAQQKPPSKNDMKKWFNNMAKLIQGSTGKKYTDDRLMACFDDLEDDNVDFTNSLAGPSDKVKETGPADDEPTTSTPAKKAPEPELDAELIADDSSSVIPANLNKSNASDVFDFVSAKTPSSSLTFQDDFEATKLPVHTLHSCSNRAAQVKPDEIGLFVQENKSKVVDLATGKLKSFRYDIYSRSKRQYFRDMTDRDGRKIQRVILFHELSDYSYYGGITELTLDRLGEELNKIHSETNIIATDYVKLKLDVIFPVVIKWYLSTILNLTLQEVEYYLRNSVDCPCPDDDNDSTVSLEPKAKKKRSTTTSKEWHACKKTNLLNGTQLRLLCFVHSKVIMDSSLPLVRTEYSELNKKYIEVYNFKMIDQIFLTDDRPWDKIKEVIRNIRTKYEKDPDGFKDFMLEGKAMWRKSFTVE</sequence>
<dbReference type="GO" id="GO:0006310">
    <property type="term" value="P:DNA recombination"/>
    <property type="evidence" value="ECO:0007669"/>
    <property type="project" value="InterPro"/>
</dbReference>
<dbReference type="GO" id="GO:0015074">
    <property type="term" value="P:DNA integration"/>
    <property type="evidence" value="ECO:0007669"/>
    <property type="project" value="InterPro"/>
</dbReference>
<proteinExistence type="predicted"/>
<reference evidence="2" key="1">
    <citation type="submission" date="2021-01" db="UniProtKB">
        <authorList>
            <consortium name="EnsemblMetazoa"/>
        </authorList>
    </citation>
    <scope>IDENTIFICATION</scope>
</reference>
<dbReference type="Gene3D" id="1.10.443.10">
    <property type="entry name" value="Intergrase catalytic core"/>
    <property type="match status" value="1"/>
</dbReference>
<protein>
    <submittedName>
        <fullName evidence="2">Uncharacterized protein</fullName>
    </submittedName>
</protein>
<dbReference type="GO" id="GO:0003677">
    <property type="term" value="F:DNA binding"/>
    <property type="evidence" value="ECO:0007669"/>
    <property type="project" value="InterPro"/>
</dbReference>
<evidence type="ECO:0000256" key="1">
    <source>
        <dbReference type="SAM" id="MobiDB-lite"/>
    </source>
</evidence>
<organism evidence="2 3">
    <name type="scientific">Clytia hemisphaerica</name>
    <dbReference type="NCBI Taxonomy" id="252671"/>
    <lineage>
        <taxon>Eukaryota</taxon>
        <taxon>Metazoa</taxon>
        <taxon>Cnidaria</taxon>
        <taxon>Hydrozoa</taxon>
        <taxon>Hydroidolina</taxon>
        <taxon>Leptothecata</taxon>
        <taxon>Obeliida</taxon>
        <taxon>Clytiidae</taxon>
        <taxon>Clytia</taxon>
    </lineage>
</organism>
<keyword evidence="3" id="KW-1185">Reference proteome</keyword>
<dbReference type="InterPro" id="IPR013762">
    <property type="entry name" value="Integrase-like_cat_sf"/>
</dbReference>